<evidence type="ECO:0000256" key="1">
    <source>
        <dbReference type="SAM" id="MobiDB-lite"/>
    </source>
</evidence>
<protein>
    <submittedName>
        <fullName evidence="2">Uncharacterized protein</fullName>
    </submittedName>
</protein>
<dbReference type="EnsemblProtists" id="EOD34639">
    <property type="protein sequence ID" value="EOD34639"/>
    <property type="gene ID" value="EMIHUDRAFT_228389"/>
</dbReference>
<dbReference type="GeneID" id="17279909"/>
<reference evidence="3" key="1">
    <citation type="journal article" date="2013" name="Nature">
        <title>Pan genome of the phytoplankton Emiliania underpins its global distribution.</title>
        <authorList>
            <person name="Read B.A."/>
            <person name="Kegel J."/>
            <person name="Klute M.J."/>
            <person name="Kuo A."/>
            <person name="Lefebvre S.C."/>
            <person name="Maumus F."/>
            <person name="Mayer C."/>
            <person name="Miller J."/>
            <person name="Monier A."/>
            <person name="Salamov A."/>
            <person name="Young J."/>
            <person name="Aguilar M."/>
            <person name="Claverie J.M."/>
            <person name="Frickenhaus S."/>
            <person name="Gonzalez K."/>
            <person name="Herman E.K."/>
            <person name="Lin Y.C."/>
            <person name="Napier J."/>
            <person name="Ogata H."/>
            <person name="Sarno A.F."/>
            <person name="Shmutz J."/>
            <person name="Schroeder D."/>
            <person name="de Vargas C."/>
            <person name="Verret F."/>
            <person name="von Dassow P."/>
            <person name="Valentin K."/>
            <person name="Van de Peer Y."/>
            <person name="Wheeler G."/>
            <person name="Dacks J.B."/>
            <person name="Delwiche C.F."/>
            <person name="Dyhrman S.T."/>
            <person name="Glockner G."/>
            <person name="John U."/>
            <person name="Richards T."/>
            <person name="Worden A.Z."/>
            <person name="Zhang X."/>
            <person name="Grigoriev I.V."/>
            <person name="Allen A.E."/>
            <person name="Bidle K."/>
            <person name="Borodovsky M."/>
            <person name="Bowler C."/>
            <person name="Brownlee C."/>
            <person name="Cock J.M."/>
            <person name="Elias M."/>
            <person name="Gladyshev V.N."/>
            <person name="Groth M."/>
            <person name="Guda C."/>
            <person name="Hadaegh A."/>
            <person name="Iglesias-Rodriguez M.D."/>
            <person name="Jenkins J."/>
            <person name="Jones B.M."/>
            <person name="Lawson T."/>
            <person name="Leese F."/>
            <person name="Lindquist E."/>
            <person name="Lobanov A."/>
            <person name="Lomsadze A."/>
            <person name="Malik S.B."/>
            <person name="Marsh M.E."/>
            <person name="Mackinder L."/>
            <person name="Mock T."/>
            <person name="Mueller-Roeber B."/>
            <person name="Pagarete A."/>
            <person name="Parker M."/>
            <person name="Probert I."/>
            <person name="Quesneville H."/>
            <person name="Raines C."/>
            <person name="Rensing S.A."/>
            <person name="Riano-Pachon D.M."/>
            <person name="Richier S."/>
            <person name="Rokitta S."/>
            <person name="Shiraiwa Y."/>
            <person name="Soanes D.M."/>
            <person name="van der Giezen M."/>
            <person name="Wahlund T.M."/>
            <person name="Williams B."/>
            <person name="Wilson W."/>
            <person name="Wolfe G."/>
            <person name="Wurch L.L."/>
        </authorList>
    </citation>
    <scope>NUCLEOTIDE SEQUENCE</scope>
</reference>
<keyword evidence="3" id="KW-1185">Reference proteome</keyword>
<name>A0A0D3KFV4_EMIH1</name>
<dbReference type="PaxDb" id="2903-EOD34639"/>
<accession>A0A0D3KFV4</accession>
<feature type="region of interest" description="Disordered" evidence="1">
    <location>
        <begin position="1"/>
        <end position="99"/>
    </location>
</feature>
<feature type="compositionally biased region" description="Low complexity" evidence="1">
    <location>
        <begin position="32"/>
        <end position="61"/>
    </location>
</feature>
<proteinExistence type="predicted"/>
<feature type="compositionally biased region" description="Basic residues" evidence="1">
    <location>
        <begin position="1"/>
        <end position="13"/>
    </location>
</feature>
<dbReference type="HOGENOM" id="CLU_1059367_0_0_1"/>
<dbReference type="RefSeq" id="XP_005787068.1">
    <property type="nucleotide sequence ID" value="XM_005787011.1"/>
</dbReference>
<evidence type="ECO:0000313" key="3">
    <source>
        <dbReference type="Proteomes" id="UP000013827"/>
    </source>
</evidence>
<dbReference type="Proteomes" id="UP000013827">
    <property type="component" value="Unassembled WGS sequence"/>
</dbReference>
<organism evidence="2 3">
    <name type="scientific">Emiliania huxleyi (strain CCMP1516)</name>
    <dbReference type="NCBI Taxonomy" id="280463"/>
    <lineage>
        <taxon>Eukaryota</taxon>
        <taxon>Haptista</taxon>
        <taxon>Haptophyta</taxon>
        <taxon>Prymnesiophyceae</taxon>
        <taxon>Isochrysidales</taxon>
        <taxon>Noelaerhabdaceae</taxon>
        <taxon>Emiliania</taxon>
    </lineage>
</organism>
<evidence type="ECO:0000313" key="2">
    <source>
        <dbReference type="EnsemblProtists" id="EOD34639"/>
    </source>
</evidence>
<dbReference type="KEGG" id="ehx:EMIHUDRAFT_228389"/>
<reference evidence="2" key="2">
    <citation type="submission" date="2024-10" db="UniProtKB">
        <authorList>
            <consortium name="EnsemblProtists"/>
        </authorList>
    </citation>
    <scope>IDENTIFICATION</scope>
</reference>
<dbReference type="AlphaFoldDB" id="A0A0D3KFV4"/>
<feature type="compositionally biased region" description="Low complexity" evidence="1">
    <location>
        <begin position="73"/>
        <end position="87"/>
    </location>
</feature>
<sequence length="263" mass="25902">MLPSRPGRKRLRLSRSSAKVGGAPSLPRPHPAESAATEAESAVNAGAAATAEPPAAAEPDAQPTGSADGARSPAAACSTPEAAAGPALLHSPDATEPGCSPGSAADRCLLCGEDLTGMSPAERATHTAECECILASLQADMAGAECGVGGGEGGGEDACLAALAARDLAAASAHALSMLSEEEGTERASEGAAAGDGIDAAELPAVRIADGRAALRQLAAVWEAEVPAAVVHVLLGGGDGPRRIGLAEALQRLRQVYLKLGEG</sequence>